<gene>
    <name evidence="2" type="ORF">B0H63DRAFT_140781</name>
</gene>
<dbReference type="AlphaFoldDB" id="A0AAE0NSB6"/>
<keyword evidence="3" id="KW-1185">Reference proteome</keyword>
<dbReference type="CDD" id="cd10170">
    <property type="entry name" value="ASKHA_NBD_HSP70"/>
    <property type="match status" value="1"/>
</dbReference>
<evidence type="ECO:0000256" key="1">
    <source>
        <dbReference type="SAM" id="MobiDB-lite"/>
    </source>
</evidence>
<evidence type="ECO:0000313" key="2">
    <source>
        <dbReference type="EMBL" id="KAK3386787.1"/>
    </source>
</evidence>
<comment type="caution">
    <text evidence="2">The sequence shown here is derived from an EMBL/GenBank/DDBJ whole genome shotgun (WGS) entry which is preliminary data.</text>
</comment>
<reference evidence="2" key="1">
    <citation type="journal article" date="2023" name="Mol. Phylogenet. Evol.">
        <title>Genome-scale phylogeny and comparative genomics of the fungal order Sordariales.</title>
        <authorList>
            <person name="Hensen N."/>
            <person name="Bonometti L."/>
            <person name="Westerberg I."/>
            <person name="Brannstrom I.O."/>
            <person name="Guillou S."/>
            <person name="Cros-Aarteil S."/>
            <person name="Calhoun S."/>
            <person name="Haridas S."/>
            <person name="Kuo A."/>
            <person name="Mondo S."/>
            <person name="Pangilinan J."/>
            <person name="Riley R."/>
            <person name="LaButti K."/>
            <person name="Andreopoulos B."/>
            <person name="Lipzen A."/>
            <person name="Chen C."/>
            <person name="Yan M."/>
            <person name="Daum C."/>
            <person name="Ng V."/>
            <person name="Clum A."/>
            <person name="Steindorff A."/>
            <person name="Ohm R.A."/>
            <person name="Martin F."/>
            <person name="Silar P."/>
            <person name="Natvig D.O."/>
            <person name="Lalanne C."/>
            <person name="Gautier V."/>
            <person name="Ament-Velasquez S.L."/>
            <person name="Kruys A."/>
            <person name="Hutchinson M.I."/>
            <person name="Powell A.J."/>
            <person name="Barry K."/>
            <person name="Miller A.N."/>
            <person name="Grigoriev I.V."/>
            <person name="Debuchy R."/>
            <person name="Gladieux P."/>
            <person name="Hiltunen Thoren M."/>
            <person name="Johannesson H."/>
        </authorList>
    </citation>
    <scope>NUCLEOTIDE SEQUENCE</scope>
    <source>
        <strain evidence="2">CBS 232.78</strain>
    </source>
</reference>
<dbReference type="SUPFAM" id="SSF53067">
    <property type="entry name" value="Actin-like ATPase domain"/>
    <property type="match status" value="2"/>
</dbReference>
<organism evidence="2 3">
    <name type="scientific">Podospora didyma</name>
    <dbReference type="NCBI Taxonomy" id="330526"/>
    <lineage>
        <taxon>Eukaryota</taxon>
        <taxon>Fungi</taxon>
        <taxon>Dikarya</taxon>
        <taxon>Ascomycota</taxon>
        <taxon>Pezizomycotina</taxon>
        <taxon>Sordariomycetes</taxon>
        <taxon>Sordariomycetidae</taxon>
        <taxon>Sordariales</taxon>
        <taxon>Podosporaceae</taxon>
        <taxon>Podospora</taxon>
    </lineage>
</organism>
<evidence type="ECO:0000313" key="3">
    <source>
        <dbReference type="Proteomes" id="UP001285441"/>
    </source>
</evidence>
<feature type="compositionally biased region" description="Polar residues" evidence="1">
    <location>
        <begin position="32"/>
        <end position="42"/>
    </location>
</feature>
<dbReference type="EMBL" id="JAULSW010000003">
    <property type="protein sequence ID" value="KAK3386787.1"/>
    <property type="molecule type" value="Genomic_DNA"/>
</dbReference>
<feature type="compositionally biased region" description="Basic residues" evidence="1">
    <location>
        <begin position="1"/>
        <end position="10"/>
    </location>
</feature>
<dbReference type="PANTHER" id="PTHR14187">
    <property type="entry name" value="ALPHA KINASE/ELONGATION FACTOR 2 KINASE"/>
    <property type="match status" value="1"/>
</dbReference>
<dbReference type="Gene3D" id="3.30.420.40">
    <property type="match status" value="2"/>
</dbReference>
<dbReference type="InterPro" id="IPR043129">
    <property type="entry name" value="ATPase_NBD"/>
</dbReference>
<reference evidence="2" key="2">
    <citation type="submission" date="2023-06" db="EMBL/GenBank/DDBJ databases">
        <authorList>
            <consortium name="Lawrence Berkeley National Laboratory"/>
            <person name="Haridas S."/>
            <person name="Hensen N."/>
            <person name="Bonometti L."/>
            <person name="Westerberg I."/>
            <person name="Brannstrom I.O."/>
            <person name="Guillou S."/>
            <person name="Cros-Aarteil S."/>
            <person name="Calhoun S."/>
            <person name="Kuo A."/>
            <person name="Mondo S."/>
            <person name="Pangilinan J."/>
            <person name="Riley R."/>
            <person name="LaButti K."/>
            <person name="Andreopoulos B."/>
            <person name="Lipzen A."/>
            <person name="Chen C."/>
            <person name="Yanf M."/>
            <person name="Daum C."/>
            <person name="Ng V."/>
            <person name="Clum A."/>
            <person name="Steindorff A."/>
            <person name="Ohm R."/>
            <person name="Martin F."/>
            <person name="Silar P."/>
            <person name="Natvig D."/>
            <person name="Lalanne C."/>
            <person name="Gautier V."/>
            <person name="Ament-velasquez S.L."/>
            <person name="Kruys A."/>
            <person name="Hutchinson M.I."/>
            <person name="Powell A.J."/>
            <person name="Barry K."/>
            <person name="Miller A.N."/>
            <person name="Grigoriev I.V."/>
            <person name="Debuchy R."/>
            <person name="Gladieux P."/>
            <person name="Thoren M.H."/>
            <person name="Johannesson H."/>
        </authorList>
    </citation>
    <scope>NUCLEOTIDE SEQUENCE</scope>
    <source>
        <strain evidence="2">CBS 232.78</strain>
    </source>
</reference>
<protein>
    <submittedName>
        <fullName evidence="2">Uncharacterized protein</fullName>
    </submittedName>
</protein>
<dbReference type="Proteomes" id="UP001285441">
    <property type="component" value="Unassembled WGS sequence"/>
</dbReference>
<feature type="region of interest" description="Disordered" evidence="1">
    <location>
        <begin position="1"/>
        <end position="50"/>
    </location>
</feature>
<proteinExistence type="predicted"/>
<dbReference type="PANTHER" id="PTHR14187:SF82">
    <property type="entry name" value="FAMILY CHAPERONE, PUTATIVE (AFU_ORTHOLOGUE AFUA_7G08575)-RELATED"/>
    <property type="match status" value="1"/>
</dbReference>
<sequence>MASRRVPRARRQQDIDSVSNMSGETARPGLSQDESAFESLSEQPWRPVPEIPLPTNDGTSYADFSDANIELTVPGSQEVRVMLAIDYGTTHTGLAFMHQTTERQPLFPNDLHVHQDWEGGNTGRKIPSAISYSKTLHGCKQWGNDIDEQHSRVLQWTKLELHPRKPLEELRALKDSLSGLRLLEALQQNEQAGIDNDIPLHITRSPARIVEEFLSRVAREYYLHMRRESPNAIGEGIVPLDMVVTHPAEWPYEAINKTYRAVTAAFDKLMFPTRRNIYLVPEPEACAVFTVQDMIAFPAGNQTLVPGDCFVVCDAGGGTVDLVTYRFNKLEPLEMEKIGTISGGYCGATFIDQAFIKWIESRTNGIGITSKDVGTGGHFVLEPKGTTILKKFEVMKRKFSGTEANTLTLPSNVQLDASVTNGVPGLLPISAEDMRSFFEFSITETIDLLSRHFIETDVTGGRILHIFMSGGMSQNDYVFNRVKKWAKTHNGEISVQRPTDGWTAVVQGAVLSGMGIGANNAVLAQPCPRHFGIMGAEVINPRKHRDPSIKIIQDVVHGGNVTLNQITWLIHKNDLVLPDQPIIATCQMACTYYQDHIANGSITHVIFCATDTDNPPSHSLSKDNNEIAALEIRIDKIPRSACVTITTPGGTAYIEAKMTVKMTVHYSGKFDVNVMCDEQTMASYPEGKHNPFC</sequence>
<dbReference type="Gene3D" id="3.90.640.10">
    <property type="entry name" value="Actin, Chain A, domain 4"/>
    <property type="match status" value="1"/>
</dbReference>
<accession>A0AAE0NSB6</accession>
<name>A0AAE0NSB6_9PEZI</name>